<gene>
    <name evidence="2" type="ORF">GTU77_03250</name>
</gene>
<feature type="transmembrane region" description="Helical" evidence="1">
    <location>
        <begin position="20"/>
        <end position="37"/>
    </location>
</feature>
<organism evidence="2 3">
    <name type="scientific">Weissella confusa</name>
    <name type="common">Lactobacillus confusus</name>
    <dbReference type="NCBI Taxonomy" id="1583"/>
    <lineage>
        <taxon>Bacteria</taxon>
        <taxon>Bacillati</taxon>
        <taxon>Bacillota</taxon>
        <taxon>Bacilli</taxon>
        <taxon>Lactobacillales</taxon>
        <taxon>Lactobacillaceae</taxon>
        <taxon>Weissella</taxon>
    </lineage>
</organism>
<evidence type="ECO:0000313" key="3">
    <source>
        <dbReference type="Proteomes" id="UP000719917"/>
    </source>
</evidence>
<keyword evidence="1" id="KW-0812">Transmembrane</keyword>
<name>A0AAJ2YW54_WEICO</name>
<dbReference type="AlphaFoldDB" id="A0AAJ2YW54"/>
<comment type="caution">
    <text evidence="2">The sequence shown here is derived from an EMBL/GenBank/DDBJ whole genome shotgun (WGS) entry which is preliminary data.</text>
</comment>
<keyword evidence="1" id="KW-1133">Transmembrane helix</keyword>
<evidence type="ECO:0000256" key="1">
    <source>
        <dbReference type="SAM" id="Phobius"/>
    </source>
</evidence>
<protein>
    <recommendedName>
        <fullName evidence="4">Capsular polysaccharide biosynthesis protein CpsC</fullName>
    </recommendedName>
</protein>
<feature type="transmembrane region" description="Helical" evidence="1">
    <location>
        <begin position="184"/>
        <end position="206"/>
    </location>
</feature>
<reference evidence="2" key="1">
    <citation type="submission" date="2020-01" db="EMBL/GenBank/DDBJ databases">
        <title>First Reported Case and Whole Genome of Weissella confusa in an Equid.</title>
        <authorList>
            <person name="Little S.V."/>
            <person name="Lawhon S.D."/>
        </authorList>
    </citation>
    <scope>NUCLEOTIDE SEQUENCE</scope>
    <source>
        <strain evidence="2">718955</strain>
    </source>
</reference>
<evidence type="ECO:0000313" key="2">
    <source>
        <dbReference type="EMBL" id="NBA11229.1"/>
    </source>
</evidence>
<sequence length="214" mass="22576">MESNAFTLGGLVRHLIKNLWWIVIVGIIGAGAMVVFSKTHGDNASGYRTARLMYIQNSTLKSVDPKSRTAADVSLVKAYLQVENNRAVVSETLAILKKQGITSISYNDARNNTKLKQMKGTVAVWANAEAKTAKEAVALTNAFAEAFATVAPRLIPDMPKPTLMPSTGGAAAEDDAKPLGAKKAAIYGGAAGLGLGVILAMFTGIAGNMRRQQA</sequence>
<accession>A0AAJ2YW54</accession>
<evidence type="ECO:0008006" key="4">
    <source>
        <dbReference type="Google" id="ProtNLM"/>
    </source>
</evidence>
<keyword evidence="1" id="KW-0472">Membrane</keyword>
<dbReference type="RefSeq" id="WP_135798037.1">
    <property type="nucleotide sequence ID" value="NZ_CP027565.1"/>
</dbReference>
<dbReference type="EMBL" id="JAAAMQ010000004">
    <property type="protein sequence ID" value="NBA11229.1"/>
    <property type="molecule type" value="Genomic_DNA"/>
</dbReference>
<dbReference type="Proteomes" id="UP000719917">
    <property type="component" value="Unassembled WGS sequence"/>
</dbReference>
<proteinExistence type="predicted"/>